<gene>
    <name evidence="2" type="ORF">GIW13_17065</name>
</gene>
<organism evidence="2 3">
    <name type="scientific">Pseudomonas simiae</name>
    <dbReference type="NCBI Taxonomy" id="321846"/>
    <lineage>
        <taxon>Bacteria</taxon>
        <taxon>Pseudomonadati</taxon>
        <taxon>Pseudomonadota</taxon>
        <taxon>Gammaproteobacteria</taxon>
        <taxon>Pseudomonadales</taxon>
        <taxon>Pseudomonadaceae</taxon>
        <taxon>Pseudomonas</taxon>
    </lineage>
</organism>
<dbReference type="Proteomes" id="UP000814078">
    <property type="component" value="Unassembled WGS sequence"/>
</dbReference>
<keyword evidence="1" id="KW-1133">Transmembrane helix</keyword>
<comment type="caution">
    <text evidence="2">The sequence shown here is derived from an EMBL/GenBank/DDBJ whole genome shotgun (WGS) entry which is preliminary data.</text>
</comment>
<keyword evidence="1" id="KW-0472">Membrane</keyword>
<feature type="transmembrane region" description="Helical" evidence="1">
    <location>
        <begin position="97"/>
        <end position="118"/>
    </location>
</feature>
<reference evidence="2 3" key="1">
    <citation type="submission" date="2019-11" db="EMBL/GenBank/DDBJ databases">
        <title>Epiphytic Pseudomonas syringae from cherry orchards.</title>
        <authorList>
            <person name="Hulin M.T."/>
        </authorList>
    </citation>
    <scope>NUCLEOTIDE SEQUENCE [LARGE SCALE GENOMIC DNA]</scope>
    <source>
        <strain evidence="2 3">PA-5-11C</strain>
    </source>
</reference>
<keyword evidence="3" id="KW-1185">Reference proteome</keyword>
<proteinExistence type="predicted"/>
<dbReference type="RefSeq" id="WP_236298060.1">
    <property type="nucleotide sequence ID" value="NZ_WKCH01000016.1"/>
</dbReference>
<name>A0ABS9G4N8_9PSED</name>
<evidence type="ECO:0000256" key="1">
    <source>
        <dbReference type="SAM" id="Phobius"/>
    </source>
</evidence>
<evidence type="ECO:0000313" key="2">
    <source>
        <dbReference type="EMBL" id="MCF5319998.1"/>
    </source>
</evidence>
<keyword evidence="1" id="KW-0812">Transmembrane</keyword>
<accession>A0ABS9G4N8</accession>
<sequence length="173" mass="19658">MTDMTRDELSITLSALEERMDKRVERMEKDSVRRSDDIRREMRLRERSARRESIAMHESLQAHIQSNDKAVSSTLAALERTEQEFGKVRQANKEQRYWMAGIGVAIVLGIMGANATIFSGGKSFFDGGKEAVQNQKAVDAIIQKAQEQTDANRRVLDEIKAFQLSVPKQQSEK</sequence>
<evidence type="ECO:0000313" key="3">
    <source>
        <dbReference type="Proteomes" id="UP000814078"/>
    </source>
</evidence>
<protein>
    <submittedName>
        <fullName evidence="2">Uncharacterized protein</fullName>
    </submittedName>
</protein>
<dbReference type="EMBL" id="WKCM01000028">
    <property type="protein sequence ID" value="MCF5319998.1"/>
    <property type="molecule type" value="Genomic_DNA"/>
</dbReference>